<comment type="function">
    <text evidence="1">Probable oxidoreductase that may play a role as regulator of mitochondrial function.</text>
</comment>
<dbReference type="SUPFAM" id="SSF51905">
    <property type="entry name" value="FAD/NAD(P)-binding domain"/>
    <property type="match status" value="1"/>
</dbReference>
<proteinExistence type="predicted"/>
<dbReference type="PANTHER" id="PTHR10668">
    <property type="entry name" value="PHYTOENE DEHYDROGENASE"/>
    <property type="match status" value="1"/>
</dbReference>
<name>A0ABM9DU44_9HYPH</name>
<organism evidence="5 6">
    <name type="scientific">Mesorhizobium escarrei</name>
    <dbReference type="NCBI Taxonomy" id="666018"/>
    <lineage>
        <taxon>Bacteria</taxon>
        <taxon>Pseudomonadati</taxon>
        <taxon>Pseudomonadota</taxon>
        <taxon>Alphaproteobacteria</taxon>
        <taxon>Hyphomicrobiales</taxon>
        <taxon>Phyllobacteriaceae</taxon>
        <taxon>Mesorhizobium</taxon>
    </lineage>
</organism>
<dbReference type="Gene3D" id="3.50.50.60">
    <property type="entry name" value="FAD/NAD(P)-binding domain"/>
    <property type="match status" value="2"/>
</dbReference>
<protein>
    <recommendedName>
        <fullName evidence="3">Pyridine nucleotide-disulfide oxidoreductase domain-containing protein 2</fullName>
    </recommendedName>
</protein>
<dbReference type="Pfam" id="PF01593">
    <property type="entry name" value="Amino_oxidase"/>
    <property type="match status" value="1"/>
</dbReference>
<reference evidence="5 6" key="1">
    <citation type="submission" date="2022-03" db="EMBL/GenBank/DDBJ databases">
        <authorList>
            <person name="Brunel B."/>
        </authorList>
    </citation>
    <scope>NUCLEOTIDE SEQUENCE [LARGE SCALE GENOMIC DNA]</scope>
    <source>
        <strain evidence="5">STM5069sample</strain>
    </source>
</reference>
<sequence length="521" mass="54547">MTSFDAIVVGGGHNGLVSAAVLAKSGRMVLVLEAAGNVGGASRTEEFAPGFRVSSIAHLLNRLHPDVVKTLELERLGLQIARSDFVPSVALSTDGPPLVLHGAYGEVLTGASSTGQTAWKDLRAQLLRYTGILKPLLARRPPDLSGMSLIDTASLGQTGLALKKLGKEDMRDFLRVLLMNVSDLLDEQLSDDRLKGLLAFDATLGCHLGPRSPTSLLGLYYRLAGESGGAAGAQILPKGGMGAVVSAIRAAAEKAGVTIRTNTPAAGIIVEKGRAVGVALASGEEIRARTIVSAINPATTVFDLVGPLEIDTGFIRKVKNIRMKGDAAKLNLALDRPPQFAGVDAAGHRGRLVIAPSPDHVERAFNPSKYGEFSPEPVMEITLPSLTDSSLAPDGACVLSAVVQYAPYALREGWTAGRGKFLNVIMAQLETYAPGIGKTVRHAELLTPADIEARYRMPGGHWHHGELQADQMLVSRPVSGWSGYDTPIDGLFLAGAGSHPGGGVSGAPGLNAAKRIIAMKG</sequence>
<dbReference type="InterPro" id="IPR036188">
    <property type="entry name" value="FAD/NAD-bd_sf"/>
</dbReference>
<evidence type="ECO:0000313" key="6">
    <source>
        <dbReference type="Proteomes" id="UP001153050"/>
    </source>
</evidence>
<evidence type="ECO:0000313" key="5">
    <source>
        <dbReference type="EMBL" id="CAH2400222.1"/>
    </source>
</evidence>
<evidence type="ECO:0000259" key="4">
    <source>
        <dbReference type="Pfam" id="PF01593"/>
    </source>
</evidence>
<dbReference type="PANTHER" id="PTHR10668:SF103">
    <property type="entry name" value="PYRIDINE NUCLEOTIDE-DISULFIDE OXIDOREDUCTASE DOMAIN-CONTAINING PROTEIN 2"/>
    <property type="match status" value="1"/>
</dbReference>
<dbReference type="EMBL" id="CAKXZT010000119">
    <property type="protein sequence ID" value="CAH2400222.1"/>
    <property type="molecule type" value="Genomic_DNA"/>
</dbReference>
<comment type="subunit">
    <text evidence="2">Interacts with COX5B; this interaction may contribute to localize PYROXD2 to the inner face of the inner mitochondrial membrane.</text>
</comment>
<dbReference type="RefSeq" id="WP_254018197.1">
    <property type="nucleotide sequence ID" value="NZ_CAKXZT010000119.1"/>
</dbReference>
<evidence type="ECO:0000256" key="3">
    <source>
        <dbReference type="ARBA" id="ARBA00040298"/>
    </source>
</evidence>
<evidence type="ECO:0000256" key="2">
    <source>
        <dbReference type="ARBA" id="ARBA00038825"/>
    </source>
</evidence>
<accession>A0ABM9DU44</accession>
<dbReference type="InterPro" id="IPR002937">
    <property type="entry name" value="Amino_oxidase"/>
</dbReference>
<evidence type="ECO:0000256" key="1">
    <source>
        <dbReference type="ARBA" id="ARBA00037217"/>
    </source>
</evidence>
<comment type="caution">
    <text evidence="5">The sequence shown here is derived from an EMBL/GenBank/DDBJ whole genome shotgun (WGS) entry which is preliminary data.</text>
</comment>
<dbReference type="Proteomes" id="UP001153050">
    <property type="component" value="Unassembled WGS sequence"/>
</dbReference>
<keyword evidence="6" id="KW-1185">Reference proteome</keyword>
<gene>
    <name evidence="5" type="ORF">MES5069_250032</name>
</gene>
<feature type="domain" description="Amine oxidase" evidence="4">
    <location>
        <begin position="15"/>
        <end position="517"/>
    </location>
</feature>